<dbReference type="InterPro" id="IPR032416">
    <property type="entry name" value="Peptidase_M24_C"/>
</dbReference>
<dbReference type="EMBL" id="JROU02000266">
    <property type="protein sequence ID" value="OEH79820.1"/>
    <property type="molecule type" value="Genomic_DNA"/>
</dbReference>
<comment type="caution">
    <text evidence="4">The sequence shown here is derived from an EMBL/GenBank/DDBJ whole genome shotgun (WGS) entry which is preliminary data.</text>
</comment>
<dbReference type="Pfam" id="PF00557">
    <property type="entry name" value="Peptidase_M24"/>
    <property type="match status" value="1"/>
</dbReference>
<dbReference type="Gene3D" id="3.90.230.10">
    <property type="entry name" value="Creatinase/methionine aminopeptidase superfamily"/>
    <property type="match status" value="1"/>
</dbReference>
<dbReference type="GO" id="GO:0004177">
    <property type="term" value="F:aminopeptidase activity"/>
    <property type="evidence" value="ECO:0007669"/>
    <property type="project" value="UniProtKB-KW"/>
</dbReference>
<dbReference type="InterPro" id="IPR000994">
    <property type="entry name" value="Pept_M24"/>
</dbReference>
<reference evidence="4 5" key="1">
    <citation type="journal article" date="2016" name="BMC Genomics">
        <title>Comparative genomics reveals Cyclospora cayetanensis possesses coccidia-like metabolism and invasion components but unique surface antigens.</title>
        <authorList>
            <person name="Liu S."/>
            <person name="Wang L."/>
            <person name="Zheng H."/>
            <person name="Xu Z."/>
            <person name="Roellig D.M."/>
            <person name="Li N."/>
            <person name="Frace M.A."/>
            <person name="Tang K."/>
            <person name="Arrowood M.J."/>
            <person name="Moss D.M."/>
            <person name="Zhang L."/>
            <person name="Feng Y."/>
            <person name="Xiao L."/>
        </authorList>
    </citation>
    <scope>NUCLEOTIDE SEQUENCE [LARGE SCALE GENOMIC DNA]</scope>
    <source>
        <strain evidence="4 5">CHN_HEN01</strain>
    </source>
</reference>
<feature type="domain" description="Peptidase M24" evidence="2">
    <location>
        <begin position="104"/>
        <end position="208"/>
    </location>
</feature>
<evidence type="ECO:0000259" key="2">
    <source>
        <dbReference type="Pfam" id="PF00557"/>
    </source>
</evidence>
<dbReference type="Proteomes" id="UP000095192">
    <property type="component" value="Unassembled WGS sequence"/>
</dbReference>
<dbReference type="InterPro" id="IPR036005">
    <property type="entry name" value="Creatinase/aminopeptidase-like"/>
</dbReference>
<dbReference type="VEuPathDB" id="ToxoDB:cyc_01423"/>
<evidence type="ECO:0000259" key="3">
    <source>
        <dbReference type="Pfam" id="PF16188"/>
    </source>
</evidence>
<evidence type="ECO:0000256" key="1">
    <source>
        <dbReference type="SAM" id="MobiDB-lite"/>
    </source>
</evidence>
<gene>
    <name evidence="4" type="ORF">cyc_01423</name>
</gene>
<evidence type="ECO:0000313" key="4">
    <source>
        <dbReference type="EMBL" id="OEH79820.1"/>
    </source>
</evidence>
<dbReference type="PANTHER" id="PTHR43763:SF6">
    <property type="entry name" value="XAA-PRO AMINOPEPTIDASE 1"/>
    <property type="match status" value="1"/>
</dbReference>
<name>A0A1D3D8N1_9EIME</name>
<dbReference type="InterPro" id="IPR050422">
    <property type="entry name" value="X-Pro_aminopeptidase_P"/>
</dbReference>
<protein>
    <submittedName>
        <fullName evidence="4">X-prolyl aminopeptidase</fullName>
    </submittedName>
</protein>
<accession>A0A1D3D8N1</accession>
<keyword evidence="5" id="KW-1185">Reference proteome</keyword>
<sequence>MRALNAPKAPCWYTAEWHAETMLPETLCREGLRERTSSSAFAARAHEASPSQHDQSRLRQQHVPEPAELPREDRLPLQRQANSSPHPSEKESPPEQDLASYRSRLRAAGQGMIALSAQKFPEGSKGPQVDALARQHLWNRGLDYLHGTGHGVGHFLNVHEGPIGISPRLASVASLHNLRPGAVLSIEPGFYQDGNFGIRIENLVTVKESTLNYRGRKFLHFESLTLVPIQAKLIDFSLLSPYEVEWLDAYHQDVFNRISARLAASQKEHFCPPLPQAVSISRADVLAWLRKSTRPLQQLLQSD</sequence>
<dbReference type="VEuPathDB" id="ToxoDB:LOC34623382"/>
<feature type="domain" description="Peptidase M24 C-terminal" evidence="3">
    <location>
        <begin position="217"/>
        <end position="296"/>
    </location>
</feature>
<dbReference type="Pfam" id="PF16188">
    <property type="entry name" value="Peptidase_M24_C"/>
    <property type="match status" value="1"/>
</dbReference>
<keyword evidence="4" id="KW-0645">Protease</keyword>
<dbReference type="SUPFAM" id="SSF55920">
    <property type="entry name" value="Creatinase/aminopeptidase"/>
    <property type="match status" value="1"/>
</dbReference>
<keyword evidence="4" id="KW-0378">Hydrolase</keyword>
<organism evidence="4 5">
    <name type="scientific">Cyclospora cayetanensis</name>
    <dbReference type="NCBI Taxonomy" id="88456"/>
    <lineage>
        <taxon>Eukaryota</taxon>
        <taxon>Sar</taxon>
        <taxon>Alveolata</taxon>
        <taxon>Apicomplexa</taxon>
        <taxon>Conoidasida</taxon>
        <taxon>Coccidia</taxon>
        <taxon>Eucoccidiorida</taxon>
        <taxon>Eimeriorina</taxon>
        <taxon>Eimeriidae</taxon>
        <taxon>Cyclospora</taxon>
    </lineage>
</organism>
<evidence type="ECO:0000313" key="5">
    <source>
        <dbReference type="Proteomes" id="UP000095192"/>
    </source>
</evidence>
<dbReference type="AlphaFoldDB" id="A0A1D3D8N1"/>
<dbReference type="PANTHER" id="PTHR43763">
    <property type="entry name" value="XAA-PRO AMINOPEPTIDASE 1"/>
    <property type="match status" value="1"/>
</dbReference>
<keyword evidence="4" id="KW-0031">Aminopeptidase</keyword>
<dbReference type="InParanoid" id="A0A1D3D8N1"/>
<proteinExistence type="predicted"/>
<feature type="region of interest" description="Disordered" evidence="1">
    <location>
        <begin position="32"/>
        <end position="98"/>
    </location>
</feature>